<feature type="chain" id="PRO_5014584440" evidence="2">
    <location>
        <begin position="31"/>
        <end position="151"/>
    </location>
</feature>
<dbReference type="AlphaFoldDB" id="M8CBY4"/>
<keyword evidence="2" id="KW-0732">Signal</keyword>
<evidence type="ECO:0000256" key="2">
    <source>
        <dbReference type="SAM" id="SignalP"/>
    </source>
</evidence>
<feature type="region of interest" description="Disordered" evidence="1">
    <location>
        <begin position="54"/>
        <end position="109"/>
    </location>
</feature>
<evidence type="ECO:0000313" key="3">
    <source>
        <dbReference type="EnsemblPlants" id="EMT31864"/>
    </source>
</evidence>
<feature type="compositionally biased region" description="Gly residues" evidence="1">
    <location>
        <begin position="89"/>
        <end position="99"/>
    </location>
</feature>
<dbReference type="EnsemblPlants" id="EMT31864">
    <property type="protein sequence ID" value="EMT31864"/>
    <property type="gene ID" value="F775_23660"/>
</dbReference>
<feature type="compositionally biased region" description="Gly residues" evidence="1">
    <location>
        <begin position="61"/>
        <end position="75"/>
    </location>
</feature>
<name>M8CBY4_AEGTA</name>
<accession>M8CBY4</accession>
<evidence type="ECO:0000256" key="1">
    <source>
        <dbReference type="SAM" id="MobiDB-lite"/>
    </source>
</evidence>
<feature type="signal peptide" evidence="2">
    <location>
        <begin position="1"/>
        <end position="30"/>
    </location>
</feature>
<reference evidence="3" key="1">
    <citation type="submission" date="2015-06" db="UniProtKB">
        <authorList>
            <consortium name="EnsemblPlants"/>
        </authorList>
    </citation>
    <scope>IDENTIFICATION</scope>
</reference>
<proteinExistence type="predicted"/>
<organism evidence="3">
    <name type="scientific">Aegilops tauschii</name>
    <name type="common">Tausch's goatgrass</name>
    <name type="synonym">Aegilops squarrosa</name>
    <dbReference type="NCBI Taxonomy" id="37682"/>
    <lineage>
        <taxon>Eukaryota</taxon>
        <taxon>Viridiplantae</taxon>
        <taxon>Streptophyta</taxon>
        <taxon>Embryophyta</taxon>
        <taxon>Tracheophyta</taxon>
        <taxon>Spermatophyta</taxon>
        <taxon>Magnoliopsida</taxon>
        <taxon>Liliopsida</taxon>
        <taxon>Poales</taxon>
        <taxon>Poaceae</taxon>
        <taxon>BOP clade</taxon>
        <taxon>Pooideae</taxon>
        <taxon>Triticodae</taxon>
        <taxon>Triticeae</taxon>
        <taxon>Triticinae</taxon>
        <taxon>Aegilops</taxon>
    </lineage>
</organism>
<sequence length="151" mass="15138">MAISTSSGASAILFLALLCFATLLPSPVNARHFPRIHGSTSAIHGTGIKFHWPFSRPRDGSGSGHGHGSGDGHGFGWTVSRNQSDTTIGAGGGMGGGVGSTRDGEGGSAGAGVGAGVGVDVGKDGVDVGLVCKRLRPWDIDKPRVAVHVRG</sequence>
<protein>
    <submittedName>
        <fullName evidence="3">Uncharacterized protein</fullName>
    </submittedName>
</protein>